<keyword evidence="1" id="KW-1133">Transmembrane helix</keyword>
<reference evidence="3 4" key="1">
    <citation type="submission" date="2017-04" db="EMBL/GenBank/DDBJ databases">
        <title>Comparative genome analysis of Subtercola boreus.</title>
        <authorList>
            <person name="Cho Y.-J."/>
            <person name="Cho A."/>
            <person name="Kim O.-S."/>
            <person name="Lee J.-I."/>
        </authorList>
    </citation>
    <scope>NUCLEOTIDE SEQUENCE [LARGE SCALE GENOMIC DNA]</scope>
    <source>
        <strain evidence="3 4">P28004</strain>
    </source>
</reference>
<feature type="transmembrane region" description="Helical" evidence="1">
    <location>
        <begin position="23"/>
        <end position="46"/>
    </location>
</feature>
<feature type="transmembrane region" description="Helical" evidence="1">
    <location>
        <begin position="164"/>
        <end position="181"/>
    </location>
</feature>
<feature type="transmembrane region" description="Helical" evidence="1">
    <location>
        <begin position="300"/>
        <end position="322"/>
    </location>
</feature>
<keyword evidence="1" id="KW-0472">Membrane</keyword>
<dbReference type="RefSeq" id="WP_116419504.1">
    <property type="nucleotide sequence ID" value="NZ_NBXC01000027.1"/>
</dbReference>
<feature type="transmembrane region" description="Helical" evidence="1">
    <location>
        <begin position="275"/>
        <end position="294"/>
    </location>
</feature>
<evidence type="ECO:0000256" key="1">
    <source>
        <dbReference type="SAM" id="Phobius"/>
    </source>
</evidence>
<accession>A0A3E0W7U5</accession>
<dbReference type="GO" id="GO:0016747">
    <property type="term" value="F:acyltransferase activity, transferring groups other than amino-acyl groups"/>
    <property type="evidence" value="ECO:0007669"/>
    <property type="project" value="InterPro"/>
</dbReference>
<evidence type="ECO:0000259" key="2">
    <source>
        <dbReference type="Pfam" id="PF01757"/>
    </source>
</evidence>
<keyword evidence="3" id="KW-0808">Transferase</keyword>
<dbReference type="EMBL" id="NBXE01000031">
    <property type="protein sequence ID" value="RFA25405.1"/>
    <property type="molecule type" value="Genomic_DNA"/>
</dbReference>
<feature type="transmembrane region" description="Helical" evidence="1">
    <location>
        <begin position="218"/>
        <end position="236"/>
    </location>
</feature>
<sequence>MASTTATAGTLQSSRPKIAFLEAVRGVAALVVVLQHIFAAQIPLFAEWSRDYVDFGRVGVVAFFVVSGYVIPLSLEHQSAKVFVVRRLFRLFPLYWLTLVLYIVFALATGTFSTQNAMPVVLITNVLMLQGLTPVLTIIPTAWTLGIELLFYVQELFASLVKRLAAAVYAGYAWLAIFALAELACRMLRVDLPTTLPLLLYTAAIGQALYLRDHHGSTVWRGLVISGLVIVPVFTYVGGMHDPAWPEFTYAVSYLIGLALFAGFYLFAKRQAHPFLVWLGAVSYAVYLVHPLVYRAVALTGLNPVLCIAGSVVLSLVVAWVLHRTVELPFIAIGRRISGRTPTPSS</sequence>
<dbReference type="Proteomes" id="UP000257080">
    <property type="component" value="Unassembled WGS sequence"/>
</dbReference>
<name>A0A3E0W7U5_9MICO</name>
<keyword evidence="1" id="KW-0812">Transmembrane</keyword>
<feature type="domain" description="Acyltransferase 3" evidence="2">
    <location>
        <begin position="19"/>
        <end position="323"/>
    </location>
</feature>
<evidence type="ECO:0000313" key="4">
    <source>
        <dbReference type="Proteomes" id="UP000257080"/>
    </source>
</evidence>
<organism evidence="3 4">
    <name type="scientific">Subtercola boreus</name>
    <dbReference type="NCBI Taxonomy" id="120213"/>
    <lineage>
        <taxon>Bacteria</taxon>
        <taxon>Bacillati</taxon>
        <taxon>Actinomycetota</taxon>
        <taxon>Actinomycetes</taxon>
        <taxon>Micrococcales</taxon>
        <taxon>Microbacteriaceae</taxon>
        <taxon>Subtercola</taxon>
    </lineage>
</organism>
<feature type="transmembrane region" description="Helical" evidence="1">
    <location>
        <begin position="52"/>
        <end position="71"/>
    </location>
</feature>
<dbReference type="Pfam" id="PF01757">
    <property type="entry name" value="Acyl_transf_3"/>
    <property type="match status" value="1"/>
</dbReference>
<keyword evidence="3" id="KW-0012">Acyltransferase</keyword>
<dbReference type="OrthoDB" id="9807745at2"/>
<dbReference type="InterPro" id="IPR002656">
    <property type="entry name" value="Acyl_transf_3_dom"/>
</dbReference>
<protein>
    <submittedName>
        <fullName evidence="3">Acyltransferase</fullName>
    </submittedName>
</protein>
<dbReference type="InterPro" id="IPR050879">
    <property type="entry name" value="Acyltransferase_3"/>
</dbReference>
<dbReference type="PANTHER" id="PTHR23028">
    <property type="entry name" value="ACETYLTRANSFERASE"/>
    <property type="match status" value="1"/>
</dbReference>
<feature type="transmembrane region" description="Helical" evidence="1">
    <location>
        <begin position="92"/>
        <end position="112"/>
    </location>
</feature>
<comment type="caution">
    <text evidence="3">The sequence shown here is derived from an EMBL/GenBank/DDBJ whole genome shotgun (WGS) entry which is preliminary data.</text>
</comment>
<feature type="transmembrane region" description="Helical" evidence="1">
    <location>
        <begin position="132"/>
        <end position="152"/>
    </location>
</feature>
<dbReference type="AlphaFoldDB" id="A0A3E0W7U5"/>
<feature type="transmembrane region" description="Helical" evidence="1">
    <location>
        <begin position="248"/>
        <end position="268"/>
    </location>
</feature>
<evidence type="ECO:0000313" key="3">
    <source>
        <dbReference type="EMBL" id="RFA25405.1"/>
    </source>
</evidence>
<feature type="transmembrane region" description="Helical" evidence="1">
    <location>
        <begin position="193"/>
        <end position="211"/>
    </location>
</feature>
<proteinExistence type="predicted"/>
<gene>
    <name evidence="3" type="ORF">B7R25_13575</name>
</gene>